<dbReference type="EMBL" id="RBKT01000001">
    <property type="protein sequence ID" value="RKR91982.1"/>
    <property type="molecule type" value="Genomic_DNA"/>
</dbReference>
<gene>
    <name evidence="1" type="ORF">BDK92_6413</name>
</gene>
<comment type="caution">
    <text evidence="1">The sequence shown here is derived from an EMBL/GenBank/DDBJ whole genome shotgun (WGS) entry which is preliminary data.</text>
</comment>
<dbReference type="AlphaFoldDB" id="A0A495JUH5"/>
<name>A0A495JUH5_9ACTN</name>
<evidence type="ECO:0008006" key="3">
    <source>
        <dbReference type="Google" id="ProtNLM"/>
    </source>
</evidence>
<protein>
    <recommendedName>
        <fullName evidence="3">Excreted virulence factor EspC (Type VII ESX diderm)</fullName>
    </recommendedName>
</protein>
<dbReference type="InterPro" id="IPR036689">
    <property type="entry name" value="ESAT-6-like_sf"/>
</dbReference>
<evidence type="ECO:0000313" key="1">
    <source>
        <dbReference type="EMBL" id="RKR91982.1"/>
    </source>
</evidence>
<keyword evidence="2" id="KW-1185">Reference proteome</keyword>
<accession>A0A495JUH5</accession>
<reference evidence="1 2" key="1">
    <citation type="submission" date="2018-10" db="EMBL/GenBank/DDBJ databases">
        <title>Sequencing the genomes of 1000 actinobacteria strains.</title>
        <authorList>
            <person name="Klenk H.-P."/>
        </authorList>
    </citation>
    <scope>NUCLEOTIDE SEQUENCE [LARGE SCALE GENOMIC DNA]</scope>
    <source>
        <strain evidence="1 2">DSM 45175</strain>
    </source>
</reference>
<organism evidence="1 2">
    <name type="scientific">Micromonospora pisi</name>
    <dbReference type="NCBI Taxonomy" id="589240"/>
    <lineage>
        <taxon>Bacteria</taxon>
        <taxon>Bacillati</taxon>
        <taxon>Actinomycetota</taxon>
        <taxon>Actinomycetes</taxon>
        <taxon>Micromonosporales</taxon>
        <taxon>Micromonosporaceae</taxon>
        <taxon>Micromonospora</taxon>
    </lineage>
</organism>
<proteinExistence type="predicted"/>
<sequence>MSGFYVDPAGLDGLYNVLHRASGDADDTLRYTIQHCELEFDERGWISIFAGSHESAYTRMTEALERLRALTSSAATQINMAQRDYAASDTSAAARLDQDYPGAQDPAAIRGMLATGRTDLWPTTERPPFSDVAEPARHLVPPNYATSIEMWQINPLTDLISPAAWLRQVSVWLFGHDPFEGWGSAFSGDWESYVHCAAAWRIVGNTIFDVGRNLTASAAGVPAVWRGQAAEAEQEFQVALGAAAMALRPACDRYADLYLQAAEAVKHFYAVITSLISKLIDVLIIVNLASVVGTATIETGIGAVAGYSVAAYYAWQAYGLYKEISKIYGNAETTFRGMAGTIAMVRIGLEFAALPDLKAYRHPAGYQG</sequence>
<dbReference type="SUPFAM" id="SSF140453">
    <property type="entry name" value="EsxAB dimer-like"/>
    <property type="match status" value="1"/>
</dbReference>
<evidence type="ECO:0000313" key="2">
    <source>
        <dbReference type="Proteomes" id="UP000277671"/>
    </source>
</evidence>
<dbReference type="Proteomes" id="UP000277671">
    <property type="component" value="Unassembled WGS sequence"/>
</dbReference>